<protein>
    <submittedName>
        <fullName evidence="1">SRPBCC family protein</fullName>
    </submittedName>
</protein>
<dbReference type="InterPro" id="IPR023393">
    <property type="entry name" value="START-like_dom_sf"/>
</dbReference>
<reference evidence="1 2" key="1">
    <citation type="submission" date="2024-06" db="EMBL/GenBank/DDBJ databases">
        <title>The Natural Products Discovery Center: Release of the First 8490 Sequenced Strains for Exploring Actinobacteria Biosynthetic Diversity.</title>
        <authorList>
            <person name="Kalkreuter E."/>
            <person name="Kautsar S.A."/>
            <person name="Yang D."/>
            <person name="Bader C.D."/>
            <person name="Teijaro C.N."/>
            <person name="Fluegel L."/>
            <person name="Davis C.M."/>
            <person name="Simpson J.R."/>
            <person name="Lauterbach L."/>
            <person name="Steele A.D."/>
            <person name="Gui C."/>
            <person name="Meng S."/>
            <person name="Li G."/>
            <person name="Viehrig K."/>
            <person name="Ye F."/>
            <person name="Su P."/>
            <person name="Kiefer A.F."/>
            <person name="Nichols A."/>
            <person name="Cepeda A.J."/>
            <person name="Yan W."/>
            <person name="Fan B."/>
            <person name="Jiang Y."/>
            <person name="Adhikari A."/>
            <person name="Zheng C.-J."/>
            <person name="Schuster L."/>
            <person name="Cowan T.M."/>
            <person name="Smanski M.J."/>
            <person name="Chevrette M.G."/>
            <person name="De Carvalho L.P.S."/>
            <person name="Shen B."/>
        </authorList>
    </citation>
    <scope>NUCLEOTIDE SEQUENCE [LARGE SCALE GENOMIC DNA]</scope>
    <source>
        <strain evidence="1 2">NPDC048946</strain>
    </source>
</reference>
<dbReference type="CDD" id="cd07812">
    <property type="entry name" value="SRPBCC"/>
    <property type="match status" value="1"/>
</dbReference>
<proteinExistence type="predicted"/>
<dbReference type="Gene3D" id="3.30.530.20">
    <property type="match status" value="1"/>
</dbReference>
<comment type="caution">
    <text evidence="1">The sequence shown here is derived from an EMBL/GenBank/DDBJ whole genome shotgun (WGS) entry which is preliminary data.</text>
</comment>
<dbReference type="Proteomes" id="UP001551482">
    <property type="component" value="Unassembled WGS sequence"/>
</dbReference>
<dbReference type="SUPFAM" id="SSF55961">
    <property type="entry name" value="Bet v1-like"/>
    <property type="match status" value="1"/>
</dbReference>
<dbReference type="EMBL" id="JBEZFP010000142">
    <property type="protein sequence ID" value="MEU8138863.1"/>
    <property type="molecule type" value="Genomic_DNA"/>
</dbReference>
<gene>
    <name evidence="1" type="ORF">AB0C36_35845</name>
</gene>
<evidence type="ECO:0000313" key="1">
    <source>
        <dbReference type="EMBL" id="MEU8138863.1"/>
    </source>
</evidence>
<dbReference type="RefSeq" id="WP_358362595.1">
    <property type="nucleotide sequence ID" value="NZ_JBEZFP010000142.1"/>
</dbReference>
<organism evidence="1 2">
    <name type="scientific">Streptodolium elevatio</name>
    <dbReference type="NCBI Taxonomy" id="3157996"/>
    <lineage>
        <taxon>Bacteria</taxon>
        <taxon>Bacillati</taxon>
        <taxon>Actinomycetota</taxon>
        <taxon>Actinomycetes</taxon>
        <taxon>Kitasatosporales</taxon>
        <taxon>Streptomycetaceae</taxon>
        <taxon>Streptodolium</taxon>
    </lineage>
</organism>
<keyword evidence="2" id="KW-1185">Reference proteome</keyword>
<dbReference type="Pfam" id="PF10604">
    <property type="entry name" value="Polyketide_cyc2"/>
    <property type="match status" value="1"/>
</dbReference>
<dbReference type="InterPro" id="IPR019587">
    <property type="entry name" value="Polyketide_cyclase/dehydratase"/>
</dbReference>
<sequence>MTEPQVVVERRVKASPDRVWRILTDPAGAADTLSGVTKAEVLTPGPFGVGTRWRETRTMFGKQATEEMTVTACEPPHRYVAEANSYGMHYVSEFSVAPDLDDTAILRMAFSGTSAGGPAGFFAKVFNRLGHKAVAKAMKQDLADIAAAAERDGG</sequence>
<evidence type="ECO:0000313" key="2">
    <source>
        <dbReference type="Proteomes" id="UP001551482"/>
    </source>
</evidence>
<name>A0ABV3DSZ1_9ACTN</name>
<accession>A0ABV3DSZ1</accession>